<gene>
    <name evidence="2" type="ORF">QMA06_03150</name>
</gene>
<dbReference type="EMBL" id="JASDDK010000001">
    <property type="protein sequence ID" value="MDN3491703.1"/>
    <property type="molecule type" value="Genomic_DNA"/>
</dbReference>
<keyword evidence="3" id="KW-1185">Reference proteome</keyword>
<dbReference type="InterPro" id="IPR038461">
    <property type="entry name" value="Schlafen_AlbA_2_dom_sf"/>
</dbReference>
<proteinExistence type="predicted"/>
<dbReference type="Pfam" id="PF13749">
    <property type="entry name" value="HATPase_c_4"/>
    <property type="match status" value="1"/>
</dbReference>
<protein>
    <submittedName>
        <fullName evidence="2">ATP-binding protein</fullName>
    </submittedName>
</protein>
<organism evidence="2 3">
    <name type="scientific">Winogradskyella bathintestinalis</name>
    <dbReference type="NCBI Taxonomy" id="3035208"/>
    <lineage>
        <taxon>Bacteria</taxon>
        <taxon>Pseudomonadati</taxon>
        <taxon>Bacteroidota</taxon>
        <taxon>Flavobacteriia</taxon>
        <taxon>Flavobacteriales</taxon>
        <taxon>Flavobacteriaceae</taxon>
        <taxon>Winogradskyella</taxon>
    </lineage>
</organism>
<dbReference type="RefSeq" id="WP_290205396.1">
    <property type="nucleotide sequence ID" value="NZ_JASDDK010000001.1"/>
</dbReference>
<dbReference type="Gene3D" id="3.30.950.30">
    <property type="entry name" value="Schlafen, AAA domain"/>
    <property type="match status" value="1"/>
</dbReference>
<evidence type="ECO:0000313" key="3">
    <source>
        <dbReference type="Proteomes" id="UP001231197"/>
    </source>
</evidence>
<keyword evidence="2" id="KW-0067">ATP-binding</keyword>
<name>A0ABT7ZRU0_9FLAO</name>
<dbReference type="Gene3D" id="3.30.565.60">
    <property type="match status" value="1"/>
</dbReference>
<dbReference type="PANTHER" id="PTHR30595:SF6">
    <property type="entry name" value="SCHLAFEN ALBA-2 DOMAIN-CONTAINING PROTEIN"/>
    <property type="match status" value="1"/>
</dbReference>
<reference evidence="2 3" key="1">
    <citation type="journal article" date="2023" name="Int. J. Syst. Evol. Microbiol.">
        <title>Winogradskyella bathintestinalis sp. nov., isolated from the intestine of the deep-sea loosejaw dragonfish, Malacosteus niger.</title>
        <authorList>
            <person name="Uniacke-Lowe S."/>
            <person name="Johnson C.N."/>
            <person name="Stanton C."/>
            <person name="Hill C."/>
            <person name="Ross P."/>
        </authorList>
    </citation>
    <scope>NUCLEOTIDE SEQUENCE [LARGE SCALE GENOMIC DNA]</scope>
    <source>
        <strain evidence="2 3">APC 3343</strain>
    </source>
</reference>
<evidence type="ECO:0000259" key="1">
    <source>
        <dbReference type="Pfam" id="PF04326"/>
    </source>
</evidence>
<dbReference type="Proteomes" id="UP001231197">
    <property type="component" value="Unassembled WGS sequence"/>
</dbReference>
<dbReference type="Pfam" id="PF04326">
    <property type="entry name" value="SLFN_AlbA_2"/>
    <property type="match status" value="1"/>
</dbReference>
<evidence type="ECO:0000313" key="2">
    <source>
        <dbReference type="EMBL" id="MDN3491703.1"/>
    </source>
</evidence>
<sequence length="549" mass="62793">MEENSHFDKKSLKLVQGKTADWSELAKDCVCFANGVGGEIHIGIEDDQDLPDANQKIQQSLVDKINKIIPQLTLNVGVVAAITTASNGGEFINLKIFRSSQTIACTSSGKYYIRVADECRPILPEDMTRVAAEKQAFIWEEKVVRKIALEDADYQKRDALLSDIVNSERVSGFVKEMGQEELMEHYLFTTDGYLTNLGVLWFGSRKDRARLHYAPTVQFIKYDEDGNKINKTVWDDYTKNPKELLNEIIALPDWRESIEISDGLFRKTIPNYDIEVIREIIANALVHKAYTMRGDIFINLYHDRLEVHSPGRLPLGVTPSNIISKSVQRNQHLSKVFHDLKLIEKEGSGYDKVYEIQLFNGKPEPIVEEWDDRVIVTLKKQIISKEVVRLMSRVNDDFNLNQKEIIALGLIAQSGVVSAISLSNKLCVRNNDSLKYWIGKLLKNEIVLSKGKTKATEYFVNPELLKDNEFKGKTDLKKIEPHRLEHLILEDLKIYQPCSIGDINERIGIEISRRKVKRKLDEMVMNKTVYSIGEKKGTKYFIDQNLTNN</sequence>
<comment type="caution">
    <text evidence="2">The sequence shown here is derived from an EMBL/GenBank/DDBJ whole genome shotgun (WGS) entry which is preliminary data.</text>
</comment>
<accession>A0ABT7ZRU0</accession>
<dbReference type="InterPro" id="IPR038475">
    <property type="entry name" value="RecG_C_sf"/>
</dbReference>
<feature type="domain" description="Schlafen AlbA-2" evidence="1">
    <location>
        <begin position="3"/>
        <end position="121"/>
    </location>
</feature>
<dbReference type="PANTHER" id="PTHR30595">
    <property type="entry name" value="GLPR-RELATED TRANSCRIPTIONAL REPRESSOR"/>
    <property type="match status" value="1"/>
</dbReference>
<keyword evidence="2" id="KW-0547">Nucleotide-binding</keyword>
<dbReference type="GO" id="GO:0005524">
    <property type="term" value="F:ATP binding"/>
    <property type="evidence" value="ECO:0007669"/>
    <property type="project" value="UniProtKB-KW"/>
</dbReference>
<dbReference type="InterPro" id="IPR007421">
    <property type="entry name" value="Schlafen_AlbA_2_dom"/>
</dbReference>